<evidence type="ECO:0000256" key="6">
    <source>
        <dbReference type="SAM" id="Coils"/>
    </source>
</evidence>
<dbReference type="InterPro" id="IPR015760">
    <property type="entry name" value="TIF_IF2"/>
</dbReference>
<keyword evidence="6" id="KW-0175">Coiled coil</keyword>
<evidence type="ECO:0000256" key="3">
    <source>
        <dbReference type="ARBA" id="ARBA00022741"/>
    </source>
</evidence>
<evidence type="ECO:0000256" key="1">
    <source>
        <dbReference type="ARBA" id="ARBA00007733"/>
    </source>
</evidence>
<dbReference type="PANTHER" id="PTHR43381">
    <property type="entry name" value="TRANSLATION INITIATION FACTOR IF-2-RELATED"/>
    <property type="match status" value="1"/>
</dbReference>
<keyword evidence="5" id="KW-0342">GTP-binding</keyword>
<dbReference type="SUPFAM" id="SSF52156">
    <property type="entry name" value="Initiation factor IF2/eIF5b, domain 3"/>
    <property type="match status" value="1"/>
</dbReference>
<protein>
    <recommendedName>
        <fullName evidence="7">Tr-type G domain-containing protein</fullName>
    </recommendedName>
</protein>
<evidence type="ECO:0000313" key="10">
    <source>
        <dbReference type="Proteomes" id="UP000570595"/>
    </source>
</evidence>
<dbReference type="PANTHER" id="PTHR43381:SF4">
    <property type="entry name" value="EUKARYOTIC TRANSLATION INITIATION FACTOR 5B"/>
    <property type="match status" value="1"/>
</dbReference>
<dbReference type="Pfam" id="PF11987">
    <property type="entry name" value="IF-2"/>
    <property type="match status" value="1"/>
</dbReference>
<dbReference type="CDD" id="cd01887">
    <property type="entry name" value="IF2_eIF5B"/>
    <property type="match status" value="1"/>
</dbReference>
<evidence type="ECO:0000313" key="9">
    <source>
        <dbReference type="EMBL" id="KAF4675629.1"/>
    </source>
</evidence>
<dbReference type="PROSITE" id="PS51722">
    <property type="entry name" value="G_TR_2"/>
    <property type="match status" value="1"/>
</dbReference>
<keyword evidence="2" id="KW-0396">Initiation factor</keyword>
<dbReference type="Gene3D" id="3.40.50.10050">
    <property type="entry name" value="Translation initiation factor IF- 2, domain 3"/>
    <property type="match status" value="1"/>
</dbReference>
<dbReference type="SUPFAM" id="SSF52540">
    <property type="entry name" value="P-loop containing nucleoside triphosphate hydrolases"/>
    <property type="match status" value="1"/>
</dbReference>
<dbReference type="GO" id="GO:0005737">
    <property type="term" value="C:cytoplasm"/>
    <property type="evidence" value="ECO:0007669"/>
    <property type="project" value="TreeGrafter"/>
</dbReference>
<comment type="similarity">
    <text evidence="1">Belongs to the TRAFAC class translation factor GTPase superfamily. Classic translation factor GTPase family. IF-2 subfamily.</text>
</comment>
<keyword evidence="4" id="KW-0648">Protein biosynthesis</keyword>
<dbReference type="InterPro" id="IPR005225">
    <property type="entry name" value="Small_GTP-bd"/>
</dbReference>
<proteinExistence type="inferred from homology"/>
<dbReference type="Proteomes" id="UP000570595">
    <property type="component" value="Unassembled WGS sequence"/>
</dbReference>
<evidence type="ECO:0000256" key="5">
    <source>
        <dbReference type="ARBA" id="ARBA00023134"/>
    </source>
</evidence>
<dbReference type="SUPFAM" id="SSF50447">
    <property type="entry name" value="Translation proteins"/>
    <property type="match status" value="2"/>
</dbReference>
<dbReference type="InterPro" id="IPR023115">
    <property type="entry name" value="TIF_IF2_dom3"/>
</dbReference>
<dbReference type="OrthoDB" id="430641at2759"/>
<gene>
    <name evidence="9" type="ORF">FOL46_000820</name>
    <name evidence="8" type="ORF">FOZ61_003260</name>
</gene>
<dbReference type="Gene3D" id="2.40.30.10">
    <property type="entry name" value="Translation factors"/>
    <property type="match status" value="2"/>
</dbReference>
<evidence type="ECO:0000256" key="4">
    <source>
        <dbReference type="ARBA" id="ARBA00022917"/>
    </source>
</evidence>
<dbReference type="GO" id="GO:0003743">
    <property type="term" value="F:translation initiation factor activity"/>
    <property type="evidence" value="ECO:0007669"/>
    <property type="project" value="UniProtKB-KW"/>
</dbReference>
<comment type="caution">
    <text evidence="8">The sequence shown here is derived from an EMBL/GenBank/DDBJ whole genome shotgun (WGS) entry which is preliminary data.</text>
</comment>
<evidence type="ECO:0000259" key="7">
    <source>
        <dbReference type="PROSITE" id="PS51722"/>
    </source>
</evidence>
<dbReference type="Gene3D" id="3.40.50.300">
    <property type="entry name" value="P-loop containing nucleotide triphosphate hydrolases"/>
    <property type="match status" value="1"/>
</dbReference>
<dbReference type="NCBIfam" id="TIGR00231">
    <property type="entry name" value="small_GTP"/>
    <property type="match status" value="1"/>
</dbReference>
<accession>A0A7J6MIF6</accession>
<keyword evidence="3" id="KW-0547">Nucleotide-binding</keyword>
<dbReference type="InterPro" id="IPR027417">
    <property type="entry name" value="P-loop_NTPase"/>
</dbReference>
<evidence type="ECO:0000256" key="2">
    <source>
        <dbReference type="ARBA" id="ARBA00022540"/>
    </source>
</evidence>
<organism evidence="8 10">
    <name type="scientific">Perkinsus olseni</name>
    <name type="common">Perkinsus atlanticus</name>
    <dbReference type="NCBI Taxonomy" id="32597"/>
    <lineage>
        <taxon>Eukaryota</taxon>
        <taxon>Sar</taxon>
        <taxon>Alveolata</taxon>
        <taxon>Perkinsozoa</taxon>
        <taxon>Perkinsea</taxon>
        <taxon>Perkinsida</taxon>
        <taxon>Perkinsidae</taxon>
        <taxon>Perkinsus</taxon>
    </lineage>
</organism>
<dbReference type="GO" id="GO:0005525">
    <property type="term" value="F:GTP binding"/>
    <property type="evidence" value="ECO:0007669"/>
    <property type="project" value="UniProtKB-KW"/>
</dbReference>
<dbReference type="InterPro" id="IPR009000">
    <property type="entry name" value="Transl_B-barrel_sf"/>
</dbReference>
<reference evidence="10 11" key="1">
    <citation type="submission" date="2020-04" db="EMBL/GenBank/DDBJ databases">
        <title>Perkinsus olseni comparative genomics.</title>
        <authorList>
            <person name="Bogema D.R."/>
        </authorList>
    </citation>
    <scope>NUCLEOTIDE SEQUENCE [LARGE SCALE GENOMIC DNA]</scope>
    <source>
        <strain evidence="8">ATCC PRA-179</strain>
        <strain evidence="9">ATCC PRA-31</strain>
    </source>
</reference>
<evidence type="ECO:0000313" key="11">
    <source>
        <dbReference type="Proteomes" id="UP000572268"/>
    </source>
</evidence>
<dbReference type="FunFam" id="3.40.50.300:FF:000019">
    <property type="entry name" value="Translation initiation factor IF-2"/>
    <property type="match status" value="1"/>
</dbReference>
<feature type="coiled-coil region" evidence="6">
    <location>
        <begin position="815"/>
        <end position="871"/>
    </location>
</feature>
<dbReference type="GO" id="GO:0003924">
    <property type="term" value="F:GTPase activity"/>
    <property type="evidence" value="ECO:0007669"/>
    <property type="project" value="InterPro"/>
</dbReference>
<sequence length="1563" mass="176372">MPGGRRGVQLSAAHHAQRLLNPSSPSLTVYDSLEYNRGSEKQPRRKVIIEGMIDIGCDSQSHHPTETRKRILIEGAHKPVGYAAAGWRRPPDEYLLEDPTPTECEVDVHNALMQQIESGQVNEGESGAHPEGGVGRIGISWLLAIVSKAGKVPMFLLHESLEASRQAHVGKMFRILERRPDAAELQVRSFSVEELLGEDFELPAQSVVSSNAQKLTEADLDPDGFYWLHPERLADPRLRRERLKAMLERQAEERQLKAARLAAREAENARFVAVPLEERQHQELMDRLQRLFVECWRPRIIPPAGRKENAEGDVSWILLPWEREELTKRIEADMLIDTLTWLYRIHSNLSHHNELYVAAGCQMCSLVDAANNRRPLPGAEKGEMYLSDFTAVVPYVESIESELHAKLLFGRLCRLCRVDPSTAEALPWGAVLKACKLHKAALSPTGGRRQQRAPSRLVDPVSLIRRDLESTTKMVRGEVMRLHVPMEKFNEYFLDPANVEMLVAEHQTWSRMAVQLDGLVSYSTSELEKLLAGKEKSAAAAAVPTKEVKETPLSELSYYMPMQRCLDLFKEHWTARVIPPAMERELTDPTGVLLDHEVATINTLFRQNNLSGLLKYLTQVHTVLRDAEEAYVKYGRMMVRIIRQAQYTRNCMLDPDTGRGHYGEDLTYFSRRDNIEANKELEGTSTVDAEECFNRLLRLCRQDPEKRTELSWVLAAKAMEQHSIAINPPEGEVRRSPSRYYDLRSLAAMQPAAVERVYKSRLSNTSLDLNALDKHLKDEDAISQFIFDRTSYGAVAERLEEWGVAGKYQSHVEIMEHKESKVRAMEQKLQEQVKKALEKRRGIHEDEATVAEAAEAARNEMEEKLAEAEAAIPYQPRSEARQRFVLDMSVFHDKRTRSSGHRGDLDVQGYSKAELAELLRVPVEEVEDVADLLRDDFLLLPRARYPEDMAEAISQELTRRSLRQHLRRAEGRVRPPVITVMGHVDHGKTTLLDALRKSNIAAAEAGGITQRVGAFTMMGPATAERITFIDTPGHAAFSSMRERGANVTDIVILVVAADDGIRQQTVEAVNHARAAGCPIIVAISKIDKAEENRVQTLEKELKERLGLVSENLGGTVQVVPICAPKEEGLVELEEAMLLEASVIDEKDETLLEFDKSMPAKAFILEARVHHRQGRILNLVMRDGTLKVGEWVTVGENAGRVRTIWHAGRESYPNEGDLEEAVPSDAVDISVVWTITSAKHGGVVGSAGDLLEAHPNQRVAEEIAKSARLTRMQEELKTTPQDQGERAAGKHIKKVLSRNDPTMQRKIDDWREKDTYMDLKEYEDEEQIQRMVEGTDRQVGIILKAASEGQLKVLRTWLEEYAHSRSFYIAGASVGQPTDHDVDFAKQTGSFILSFQEPPKQAVIDRMRSADLVLRHSEIIYRLFQDVEDIYDFHYGPREISTRVCRLNLGKPAPFFIKGEGTRTIGRATLRDGVATTGDKVSYNLLRKVGGDSSRVEVVREGLKLRSITVDRMTVKQVPKGQEAGILFEDFDDLEEGDVLEGFERSERPPLFGIMKKPRFYHEA</sequence>
<dbReference type="InterPro" id="IPR000795">
    <property type="entry name" value="T_Tr_GTP-bd_dom"/>
</dbReference>
<dbReference type="EMBL" id="JABAHT010000002">
    <property type="protein sequence ID" value="KAF4671323.1"/>
    <property type="molecule type" value="Genomic_DNA"/>
</dbReference>
<name>A0A7J6MIF6_PEROL</name>
<evidence type="ECO:0000313" key="8">
    <source>
        <dbReference type="EMBL" id="KAF4671323.1"/>
    </source>
</evidence>
<dbReference type="EMBL" id="JABANN010000012">
    <property type="protein sequence ID" value="KAF4675629.1"/>
    <property type="molecule type" value="Genomic_DNA"/>
</dbReference>
<dbReference type="InterPro" id="IPR036925">
    <property type="entry name" value="TIF_IF2_dom3_sf"/>
</dbReference>
<feature type="domain" description="Tr-type G" evidence="7">
    <location>
        <begin position="973"/>
        <end position="1145"/>
    </location>
</feature>
<dbReference type="Proteomes" id="UP000572268">
    <property type="component" value="Unassembled WGS sequence"/>
</dbReference>
<dbReference type="Pfam" id="PF00009">
    <property type="entry name" value="GTP_EFTU"/>
    <property type="match status" value="1"/>
</dbReference>